<evidence type="ECO:0000313" key="2">
    <source>
        <dbReference type="Proteomes" id="UP001061991"/>
    </source>
</evidence>
<keyword evidence="2" id="KW-1185">Reference proteome</keyword>
<dbReference type="Proteomes" id="UP001061991">
    <property type="component" value="Plasmid p_unnamed3"/>
</dbReference>
<protein>
    <submittedName>
        <fullName evidence="1">GntR family transcriptional regulator</fullName>
    </submittedName>
</protein>
<reference evidence="1" key="1">
    <citation type="submission" date="2022-09" db="EMBL/GenBank/DDBJ databases">
        <title>Interaction between co-microsymbionts with complementary sets of symbiotic genes in legume-rhizobium systems.</title>
        <authorList>
            <person name="Safronova V."/>
            <person name="Sazanova A."/>
            <person name="Afonin A."/>
            <person name="Chirak E."/>
        </authorList>
    </citation>
    <scope>NUCLEOTIDE SEQUENCE</scope>
    <source>
        <strain evidence="1">A18/3m</strain>
    </source>
</reference>
<accession>A0ACD4CVQ8</accession>
<gene>
    <name evidence="1" type="ORF">N8E88_02175</name>
</gene>
<dbReference type="EMBL" id="CP104970">
    <property type="protein sequence ID" value="UXN57643.1"/>
    <property type="molecule type" value="Genomic_DNA"/>
</dbReference>
<sequence length="248" mass="27790">MSERQLGDVILDRLRTMIISNELRPGMKLVDRALARDLGVSRTPVREALGRLVEIGIVDYRERGFYVVNADSRRVADLYHLREILEVGSIQLAAANVQPTDIQELRDILLQIEKLQANPARKGEEVRLGLAIHQILARSSGNRAIQQALDRLLDQMLTFVWMEVLNESEEASATSHREHKLIVDLVDTGRGQEAAEVIRVHLRSAREHVISVMRAREALFAPARASIPMEIVHHRAAGPQINKGGSCV</sequence>
<organism evidence="1 2">
    <name type="scientific">Phyllobacterium zundukense</name>
    <dbReference type="NCBI Taxonomy" id="1867719"/>
    <lineage>
        <taxon>Bacteria</taxon>
        <taxon>Pseudomonadati</taxon>
        <taxon>Pseudomonadota</taxon>
        <taxon>Alphaproteobacteria</taxon>
        <taxon>Hyphomicrobiales</taxon>
        <taxon>Phyllobacteriaceae</taxon>
        <taxon>Phyllobacterium</taxon>
    </lineage>
</organism>
<keyword evidence="1" id="KW-0614">Plasmid</keyword>
<proteinExistence type="predicted"/>
<name>A0ACD4CVQ8_9HYPH</name>
<geneLocation type="plasmid" evidence="1 2">
    <name>p_unnamed3</name>
</geneLocation>
<evidence type="ECO:0000313" key="1">
    <source>
        <dbReference type="EMBL" id="UXN57643.1"/>
    </source>
</evidence>